<evidence type="ECO:0000313" key="4">
    <source>
        <dbReference type="Proteomes" id="UP001159427"/>
    </source>
</evidence>
<evidence type="ECO:0000313" key="3">
    <source>
        <dbReference type="EMBL" id="CAH3013696.1"/>
    </source>
</evidence>
<protein>
    <recommendedName>
        <fullName evidence="2">Galaxin-like repeats domain-containing protein</fullName>
    </recommendedName>
</protein>
<keyword evidence="1" id="KW-0732">Signal</keyword>
<gene>
    <name evidence="3" type="ORF">PEVE_00013458</name>
</gene>
<reference evidence="3 4" key="1">
    <citation type="submission" date="2022-05" db="EMBL/GenBank/DDBJ databases">
        <authorList>
            <consortium name="Genoscope - CEA"/>
            <person name="William W."/>
        </authorList>
    </citation>
    <scope>NUCLEOTIDE SEQUENCE [LARGE SCALE GENOMIC DNA]</scope>
</reference>
<dbReference type="InterPro" id="IPR055284">
    <property type="entry name" value="Galaxin-like"/>
</dbReference>
<keyword evidence="4" id="KW-1185">Reference proteome</keyword>
<feature type="domain" description="Galaxin-like repeats" evidence="2">
    <location>
        <begin position="45"/>
        <end position="151"/>
    </location>
</feature>
<dbReference type="Proteomes" id="UP001159427">
    <property type="component" value="Unassembled WGS sequence"/>
</dbReference>
<sequence>MFKLTPYLLTILFAFSCRANIILEEPLDSLFQDVNREETRAADSSRRRSCGGITYNPSFKMCCGGTVQLKFGTRPRCCGTKAYDTSIQMCCGRTSVQYKLYRMSPRCCGTRAYDTSYQMCCDGISVQFRFGSTPRCCGTKGYDARSKKCCKNWLGNKWVCGMGDADQPFISK</sequence>
<dbReference type="PROSITE" id="PS51257">
    <property type="entry name" value="PROKAR_LIPOPROTEIN"/>
    <property type="match status" value="1"/>
</dbReference>
<organism evidence="3 4">
    <name type="scientific">Porites evermanni</name>
    <dbReference type="NCBI Taxonomy" id="104178"/>
    <lineage>
        <taxon>Eukaryota</taxon>
        <taxon>Metazoa</taxon>
        <taxon>Cnidaria</taxon>
        <taxon>Anthozoa</taxon>
        <taxon>Hexacorallia</taxon>
        <taxon>Scleractinia</taxon>
        <taxon>Fungiina</taxon>
        <taxon>Poritidae</taxon>
        <taxon>Porites</taxon>
    </lineage>
</organism>
<proteinExistence type="predicted"/>
<dbReference type="Pfam" id="PF24748">
    <property type="entry name" value="Galaxin_repeat"/>
    <property type="match status" value="1"/>
</dbReference>
<feature type="chain" id="PRO_5045987244" description="Galaxin-like repeats domain-containing protein" evidence="1">
    <location>
        <begin position="20"/>
        <end position="172"/>
    </location>
</feature>
<name>A0ABN8LDS6_9CNID</name>
<dbReference type="PANTHER" id="PTHR34490">
    <property type="entry name" value="PROTEIN CBG12054-RELATED"/>
    <property type="match status" value="1"/>
</dbReference>
<accession>A0ABN8LDS6</accession>
<feature type="signal peptide" evidence="1">
    <location>
        <begin position="1"/>
        <end position="19"/>
    </location>
</feature>
<dbReference type="EMBL" id="CALNXI010000002">
    <property type="protein sequence ID" value="CAH3013696.1"/>
    <property type="molecule type" value="Genomic_DNA"/>
</dbReference>
<comment type="caution">
    <text evidence="3">The sequence shown here is derived from an EMBL/GenBank/DDBJ whole genome shotgun (WGS) entry which is preliminary data.</text>
</comment>
<evidence type="ECO:0000256" key="1">
    <source>
        <dbReference type="SAM" id="SignalP"/>
    </source>
</evidence>
<evidence type="ECO:0000259" key="2">
    <source>
        <dbReference type="Pfam" id="PF24748"/>
    </source>
</evidence>
<dbReference type="InterPro" id="IPR056601">
    <property type="entry name" value="Galaxin_dom"/>
</dbReference>